<comment type="caution">
    <text evidence="3">The sequence shown here is derived from an EMBL/GenBank/DDBJ whole genome shotgun (WGS) entry which is preliminary data.</text>
</comment>
<dbReference type="RefSeq" id="WP_379743704.1">
    <property type="nucleotide sequence ID" value="NZ_JBHSVN010000001.1"/>
</dbReference>
<dbReference type="PANTHER" id="PTHR42924:SF18">
    <property type="entry name" value="POLYMERASE_HISTIDINOL PHOSPHATASE N-TERMINAL DOMAIN-CONTAINING PROTEIN"/>
    <property type="match status" value="1"/>
</dbReference>
<dbReference type="AlphaFoldDB" id="A0ABD5UTC8"/>
<dbReference type="SUPFAM" id="SSF89550">
    <property type="entry name" value="PHP domain-like"/>
    <property type="match status" value="1"/>
</dbReference>
<accession>A0ABD5UTC8</accession>
<dbReference type="SMART" id="SM00481">
    <property type="entry name" value="POLIIIAc"/>
    <property type="match status" value="1"/>
</dbReference>
<proteinExistence type="predicted"/>
<dbReference type="InterPro" id="IPR016195">
    <property type="entry name" value="Pol/histidinol_Pase-like"/>
</dbReference>
<protein>
    <submittedName>
        <fullName evidence="3">PHP domain-containing protein</fullName>
    </submittedName>
</protein>
<keyword evidence="4" id="KW-1185">Reference proteome</keyword>
<dbReference type="InterPro" id="IPR004013">
    <property type="entry name" value="PHP_dom"/>
</dbReference>
<evidence type="ECO:0000313" key="4">
    <source>
        <dbReference type="Proteomes" id="UP001596296"/>
    </source>
</evidence>
<name>A0ABD5UTC8_9EURY</name>
<dbReference type="Gene3D" id="1.10.150.650">
    <property type="match status" value="1"/>
</dbReference>
<feature type="region of interest" description="Disordered" evidence="1">
    <location>
        <begin position="1"/>
        <end position="26"/>
    </location>
</feature>
<organism evidence="3 4">
    <name type="scientific">Halopenitus salinus</name>
    <dbReference type="NCBI Taxonomy" id="1198295"/>
    <lineage>
        <taxon>Archaea</taxon>
        <taxon>Methanobacteriati</taxon>
        <taxon>Methanobacteriota</taxon>
        <taxon>Stenosarchaea group</taxon>
        <taxon>Halobacteria</taxon>
        <taxon>Halobacteriales</taxon>
        <taxon>Haloferacaceae</taxon>
        <taxon>Halopenitus</taxon>
    </lineage>
</organism>
<dbReference type="EMBL" id="JBHSXL010000008">
    <property type="protein sequence ID" value="MFC6892809.1"/>
    <property type="molecule type" value="Genomic_DNA"/>
</dbReference>
<feature type="compositionally biased region" description="Low complexity" evidence="1">
    <location>
        <begin position="1"/>
        <end position="19"/>
    </location>
</feature>
<dbReference type="PANTHER" id="PTHR42924">
    <property type="entry name" value="EXONUCLEASE"/>
    <property type="match status" value="1"/>
</dbReference>
<reference evidence="3 4" key="1">
    <citation type="journal article" date="2019" name="Int. J. Syst. Evol. Microbiol.">
        <title>The Global Catalogue of Microorganisms (GCM) 10K type strain sequencing project: providing services to taxonomists for standard genome sequencing and annotation.</title>
        <authorList>
            <consortium name="The Broad Institute Genomics Platform"/>
            <consortium name="The Broad Institute Genome Sequencing Center for Infectious Disease"/>
            <person name="Wu L."/>
            <person name="Ma J."/>
        </authorList>
    </citation>
    <scope>NUCLEOTIDE SEQUENCE [LARGE SCALE GENOMIC DNA]</scope>
    <source>
        <strain evidence="3 4">SKJ47</strain>
    </source>
</reference>
<evidence type="ECO:0000259" key="2">
    <source>
        <dbReference type="SMART" id="SM00481"/>
    </source>
</evidence>
<gene>
    <name evidence="3" type="ORF">ACFQE9_09350</name>
</gene>
<dbReference type="Proteomes" id="UP001596296">
    <property type="component" value="Unassembled WGS sequence"/>
</dbReference>
<sequence>MDGSSGSSGDDPSTAGDDSPIGCGSDRPIVADLHVHTTASDGSLTVSEIPAAAERAGLEWVAVTDHDRIHPDLSEPVVERDGISIIRGIELRVDAGEMRVDLLGYGVSETDALAEEIDRIQRDRIDRGRRIIDRVESRLDVRLDVEAAPGIGRPHIARAIADSPAPHDYGDAFAELIGADCPCYVSREVTPLERGVDLLSESCALVALAHPFRYDDVDAALELASGLDAIERWYPYDVEVDPGRIDRFRARSDVDLLATGGTDAHERTLGVAGLTRSAFEPVRRTIVDPGKPREQS</sequence>
<evidence type="ECO:0000313" key="3">
    <source>
        <dbReference type="EMBL" id="MFC6892809.1"/>
    </source>
</evidence>
<feature type="domain" description="Polymerase/histidinol phosphatase N-terminal" evidence="2">
    <location>
        <begin position="31"/>
        <end position="95"/>
    </location>
</feature>
<dbReference type="Pfam" id="PF02811">
    <property type="entry name" value="PHP"/>
    <property type="match status" value="1"/>
</dbReference>
<evidence type="ECO:0000256" key="1">
    <source>
        <dbReference type="SAM" id="MobiDB-lite"/>
    </source>
</evidence>
<dbReference type="InterPro" id="IPR052018">
    <property type="entry name" value="PHP_domain"/>
</dbReference>
<dbReference type="InterPro" id="IPR003141">
    <property type="entry name" value="Pol/His_phosphatase_N"/>
</dbReference>
<dbReference type="Gene3D" id="3.20.20.140">
    <property type="entry name" value="Metal-dependent hydrolases"/>
    <property type="match status" value="1"/>
</dbReference>